<name>A0A9P4UZG6_9PLEO</name>
<dbReference type="InterPro" id="IPR000109">
    <property type="entry name" value="POT_fam"/>
</dbReference>
<feature type="transmembrane region" description="Helical" evidence="6">
    <location>
        <begin position="123"/>
        <end position="140"/>
    </location>
</feature>
<evidence type="ECO:0000256" key="3">
    <source>
        <dbReference type="ARBA" id="ARBA00022692"/>
    </source>
</evidence>
<dbReference type="InterPro" id="IPR036259">
    <property type="entry name" value="MFS_trans_sf"/>
</dbReference>
<dbReference type="OrthoDB" id="8904098at2759"/>
<evidence type="ECO:0000256" key="2">
    <source>
        <dbReference type="ARBA" id="ARBA00005982"/>
    </source>
</evidence>
<comment type="similarity">
    <text evidence="2">Belongs to the major facilitator superfamily. Proton-dependent oligopeptide transporter (POT/PTR) (TC 2.A.17) family.</text>
</comment>
<proteinExistence type="inferred from homology"/>
<reference evidence="7" key="1">
    <citation type="journal article" date="2020" name="Stud. Mycol.">
        <title>101 Dothideomycetes genomes: a test case for predicting lifestyles and emergence of pathogens.</title>
        <authorList>
            <person name="Haridas S."/>
            <person name="Albert R."/>
            <person name="Binder M."/>
            <person name="Bloem J."/>
            <person name="Labutti K."/>
            <person name="Salamov A."/>
            <person name="Andreopoulos B."/>
            <person name="Baker S."/>
            <person name="Barry K."/>
            <person name="Bills G."/>
            <person name="Bluhm B."/>
            <person name="Cannon C."/>
            <person name="Castanera R."/>
            <person name="Culley D."/>
            <person name="Daum C."/>
            <person name="Ezra D."/>
            <person name="Gonzalez J."/>
            <person name="Henrissat B."/>
            <person name="Kuo A."/>
            <person name="Liang C."/>
            <person name="Lipzen A."/>
            <person name="Lutzoni F."/>
            <person name="Magnuson J."/>
            <person name="Mondo S."/>
            <person name="Nolan M."/>
            <person name="Ohm R."/>
            <person name="Pangilinan J."/>
            <person name="Park H.-J."/>
            <person name="Ramirez L."/>
            <person name="Alfaro M."/>
            <person name="Sun H."/>
            <person name="Tritt A."/>
            <person name="Yoshinaga Y."/>
            <person name="Zwiers L.-H."/>
            <person name="Turgeon B."/>
            <person name="Goodwin S."/>
            <person name="Spatafora J."/>
            <person name="Crous P."/>
            <person name="Grigoriev I."/>
        </authorList>
    </citation>
    <scope>NUCLEOTIDE SEQUENCE</scope>
    <source>
        <strain evidence="7">CBS 125425</strain>
    </source>
</reference>
<comment type="caution">
    <text evidence="7">The sequence shown here is derived from an EMBL/GenBank/DDBJ whole genome shotgun (WGS) entry which is preliminary data.</text>
</comment>
<dbReference type="GO" id="GO:0022857">
    <property type="term" value="F:transmembrane transporter activity"/>
    <property type="evidence" value="ECO:0007669"/>
    <property type="project" value="InterPro"/>
</dbReference>
<feature type="transmembrane region" description="Helical" evidence="6">
    <location>
        <begin position="182"/>
        <end position="200"/>
    </location>
</feature>
<evidence type="ECO:0000256" key="4">
    <source>
        <dbReference type="ARBA" id="ARBA00022989"/>
    </source>
</evidence>
<evidence type="ECO:0000256" key="6">
    <source>
        <dbReference type="SAM" id="Phobius"/>
    </source>
</evidence>
<feature type="transmembrane region" description="Helical" evidence="6">
    <location>
        <begin position="405"/>
        <end position="425"/>
    </location>
</feature>
<dbReference type="PANTHER" id="PTHR11654">
    <property type="entry name" value="OLIGOPEPTIDE TRANSPORTER-RELATED"/>
    <property type="match status" value="1"/>
</dbReference>
<keyword evidence="3 6" id="KW-0812">Transmembrane</keyword>
<keyword evidence="4 6" id="KW-1133">Transmembrane helix</keyword>
<feature type="transmembrane region" description="Helical" evidence="6">
    <location>
        <begin position="319"/>
        <end position="335"/>
    </location>
</feature>
<dbReference type="Gene3D" id="1.20.1250.20">
    <property type="entry name" value="MFS general substrate transporter like domains"/>
    <property type="match status" value="1"/>
</dbReference>
<gene>
    <name evidence="7" type="ORF">EJ04DRAFT_577113</name>
</gene>
<dbReference type="EMBL" id="ML996151">
    <property type="protein sequence ID" value="KAF2734217.1"/>
    <property type="molecule type" value="Genomic_DNA"/>
</dbReference>
<organism evidence="7 8">
    <name type="scientific">Polyplosphaeria fusca</name>
    <dbReference type="NCBI Taxonomy" id="682080"/>
    <lineage>
        <taxon>Eukaryota</taxon>
        <taxon>Fungi</taxon>
        <taxon>Dikarya</taxon>
        <taxon>Ascomycota</taxon>
        <taxon>Pezizomycotina</taxon>
        <taxon>Dothideomycetes</taxon>
        <taxon>Pleosporomycetidae</taxon>
        <taxon>Pleosporales</taxon>
        <taxon>Tetraplosphaeriaceae</taxon>
        <taxon>Polyplosphaeria</taxon>
    </lineage>
</organism>
<feature type="transmembrane region" description="Helical" evidence="6">
    <location>
        <begin position="356"/>
        <end position="378"/>
    </location>
</feature>
<feature type="transmembrane region" description="Helical" evidence="6">
    <location>
        <begin position="15"/>
        <end position="35"/>
    </location>
</feature>
<evidence type="ECO:0000256" key="5">
    <source>
        <dbReference type="ARBA" id="ARBA00023136"/>
    </source>
</evidence>
<evidence type="ECO:0000313" key="8">
    <source>
        <dbReference type="Proteomes" id="UP000799444"/>
    </source>
</evidence>
<feature type="transmembrane region" description="Helical" evidence="6">
    <location>
        <begin position="64"/>
        <end position="84"/>
    </location>
</feature>
<dbReference type="SUPFAM" id="SSF103473">
    <property type="entry name" value="MFS general substrate transporter"/>
    <property type="match status" value="1"/>
</dbReference>
<dbReference type="GO" id="GO:0016020">
    <property type="term" value="C:membrane"/>
    <property type="evidence" value="ECO:0007669"/>
    <property type="project" value="UniProtKB-SubCell"/>
</dbReference>
<protein>
    <submittedName>
        <fullName evidence="7">Uncharacterized protein</fullName>
    </submittedName>
</protein>
<dbReference type="AlphaFoldDB" id="A0A9P4UZG6"/>
<dbReference type="Pfam" id="PF00854">
    <property type="entry name" value="PTR2"/>
    <property type="match status" value="1"/>
</dbReference>
<feature type="transmembrane region" description="Helical" evidence="6">
    <location>
        <begin position="466"/>
        <end position="486"/>
    </location>
</feature>
<keyword evidence="5 6" id="KW-0472">Membrane</keyword>
<evidence type="ECO:0000313" key="7">
    <source>
        <dbReference type="EMBL" id="KAF2734217.1"/>
    </source>
</evidence>
<comment type="subcellular location">
    <subcellularLocation>
        <location evidence="1">Membrane</location>
        <topology evidence="1">Multi-pass membrane protein</topology>
    </subcellularLocation>
</comment>
<accession>A0A9P4UZG6</accession>
<sequence>MAEERGQKRLWKLSLKAWTIILVAFCERFCFYGILNPLQNYLQLQDEPGNGKSGIGLGQSRATALSYVFTVLYGTMPIVGGILADGRIGPRKTVSCALVVYTLGVMVLVLTSSPIATSRGAKLGGFILAILLLGPGIGWVRPNWSAWLGAQCQADHKHENEVEKTSTGSESLEMLLQHAYSVLYWMANAGALSGIATTLIEKHVGFWLAFLLPLIGILTSMVLFFTTLDHQTLEAREKSGLRTNLKIVWKGITSGFDLEKVKNEQDAAGAMQVTNVQDALRICRIFVCFVPFMLCMSQVNNNLISQAGQMQTYGVPNDLLFNLNPIFCVILIPCLDKGLYPLLRHFNIPFGSMARIKAGLAAAALTMLYTLGIQIWIYKSPPCYRFALDCSPSAEPNHVKVFVQIPTYALLALSEIFCVVSAMSYAFEHSPDSMKSLVQALFMSTEAVSALIGIALSPLAQNPRLLVLYGVLSGVVAVNTVVFAVIY</sequence>
<evidence type="ECO:0000256" key="1">
    <source>
        <dbReference type="ARBA" id="ARBA00004141"/>
    </source>
</evidence>
<dbReference type="Proteomes" id="UP000799444">
    <property type="component" value="Unassembled WGS sequence"/>
</dbReference>
<feature type="transmembrane region" description="Helical" evidence="6">
    <location>
        <begin position="206"/>
        <end position="228"/>
    </location>
</feature>
<feature type="transmembrane region" description="Helical" evidence="6">
    <location>
        <begin position="437"/>
        <end position="460"/>
    </location>
</feature>
<keyword evidence="8" id="KW-1185">Reference proteome</keyword>
<feature type="transmembrane region" description="Helical" evidence="6">
    <location>
        <begin position="96"/>
        <end position="117"/>
    </location>
</feature>